<comment type="subcellular location">
    <subcellularLocation>
        <location evidence="1">Cell outer membrane</location>
    </subcellularLocation>
</comment>
<feature type="domain" description="RagB/SusD" evidence="5">
    <location>
        <begin position="188"/>
        <end position="273"/>
    </location>
</feature>
<dbReference type="InterPro" id="IPR011990">
    <property type="entry name" value="TPR-like_helical_dom_sf"/>
</dbReference>
<keyword evidence="3" id="KW-0472">Membrane</keyword>
<proteinExistence type="predicted"/>
<evidence type="ECO:0000256" key="2">
    <source>
        <dbReference type="ARBA" id="ARBA00022729"/>
    </source>
</evidence>
<dbReference type="AlphaFoldDB" id="X1F1Q7"/>
<feature type="non-terminal residue" evidence="6">
    <location>
        <position position="1"/>
    </location>
</feature>
<dbReference type="InterPro" id="IPR012944">
    <property type="entry name" value="SusD_RagB_dom"/>
</dbReference>
<evidence type="ECO:0000256" key="3">
    <source>
        <dbReference type="ARBA" id="ARBA00023136"/>
    </source>
</evidence>
<name>X1F1Q7_9ZZZZ</name>
<reference evidence="6" key="1">
    <citation type="journal article" date="2014" name="Front. Microbiol.">
        <title>High frequency of phylogenetically diverse reductive dehalogenase-homologous genes in deep subseafloor sedimentary metagenomes.</title>
        <authorList>
            <person name="Kawai M."/>
            <person name="Futagami T."/>
            <person name="Toyoda A."/>
            <person name="Takaki Y."/>
            <person name="Nishi S."/>
            <person name="Hori S."/>
            <person name="Arai W."/>
            <person name="Tsubouchi T."/>
            <person name="Morono Y."/>
            <person name="Uchiyama I."/>
            <person name="Ito T."/>
            <person name="Fujiyama A."/>
            <person name="Inagaki F."/>
            <person name="Takami H."/>
        </authorList>
    </citation>
    <scope>NUCLEOTIDE SEQUENCE</scope>
    <source>
        <strain evidence="6">Expedition CK06-06</strain>
    </source>
</reference>
<keyword evidence="2" id="KW-0732">Signal</keyword>
<dbReference type="Pfam" id="PF07980">
    <property type="entry name" value="SusD_RagB"/>
    <property type="match status" value="1"/>
</dbReference>
<keyword evidence="4" id="KW-0998">Cell outer membrane</keyword>
<evidence type="ECO:0000256" key="4">
    <source>
        <dbReference type="ARBA" id="ARBA00023237"/>
    </source>
</evidence>
<protein>
    <recommendedName>
        <fullName evidence="5">RagB/SusD domain-containing protein</fullName>
    </recommendedName>
</protein>
<comment type="caution">
    <text evidence="6">The sequence shown here is derived from an EMBL/GenBank/DDBJ whole genome shotgun (WGS) entry which is preliminary data.</text>
</comment>
<evidence type="ECO:0000259" key="5">
    <source>
        <dbReference type="Pfam" id="PF07980"/>
    </source>
</evidence>
<accession>X1F1Q7</accession>
<dbReference type="GO" id="GO:0009279">
    <property type="term" value="C:cell outer membrane"/>
    <property type="evidence" value="ECO:0007669"/>
    <property type="project" value="UniProtKB-SubCell"/>
</dbReference>
<evidence type="ECO:0000256" key="1">
    <source>
        <dbReference type="ARBA" id="ARBA00004442"/>
    </source>
</evidence>
<gene>
    <name evidence="6" type="ORF">S03H2_18548</name>
</gene>
<dbReference type="Gene3D" id="1.25.40.390">
    <property type="match status" value="1"/>
</dbReference>
<dbReference type="SUPFAM" id="SSF48452">
    <property type="entry name" value="TPR-like"/>
    <property type="match status" value="1"/>
</dbReference>
<organism evidence="6">
    <name type="scientific">marine sediment metagenome</name>
    <dbReference type="NCBI Taxonomy" id="412755"/>
    <lineage>
        <taxon>unclassified sequences</taxon>
        <taxon>metagenomes</taxon>
        <taxon>ecological metagenomes</taxon>
    </lineage>
</organism>
<evidence type="ECO:0000313" key="6">
    <source>
        <dbReference type="EMBL" id="GAH39546.1"/>
    </source>
</evidence>
<sequence length="326" mass="36641">EWKTYAEVGAAAIGYLDKAIAACNAASFITPEGWIRGTTLTSDELAELCNFYAAKFMISNPRNATENAAIDWNAVKAYAQNGLDYDLTIEFDGYETWLGQIMAFAQLEGWMRVDMRVINMMDQNYPSRWNVNGVPPDPATATSADARLLTDFLKLGTVPHRPERGYYHFSYYGYWRYPEIQIETQAVTGRYPVYPKSENDYMLAEALLRTGDKTGAINILNASPRVTRGGLDQLTGTATDTEVLNAIFYERTIELFSHSLGTEFFDMRRRNYLQPGTLLHFPIPGKELETLGEAYYSLGGSFGTSGVDYAGSDWGWPGWDVQNPYK</sequence>
<dbReference type="EMBL" id="BARU01009628">
    <property type="protein sequence ID" value="GAH39546.1"/>
    <property type="molecule type" value="Genomic_DNA"/>
</dbReference>